<organism evidence="1 2">
    <name type="scientific">Ameca splendens</name>
    <dbReference type="NCBI Taxonomy" id="208324"/>
    <lineage>
        <taxon>Eukaryota</taxon>
        <taxon>Metazoa</taxon>
        <taxon>Chordata</taxon>
        <taxon>Craniata</taxon>
        <taxon>Vertebrata</taxon>
        <taxon>Euteleostomi</taxon>
        <taxon>Actinopterygii</taxon>
        <taxon>Neopterygii</taxon>
        <taxon>Teleostei</taxon>
        <taxon>Neoteleostei</taxon>
        <taxon>Acanthomorphata</taxon>
        <taxon>Ovalentaria</taxon>
        <taxon>Atherinomorphae</taxon>
        <taxon>Cyprinodontiformes</taxon>
        <taxon>Goodeidae</taxon>
        <taxon>Ameca</taxon>
    </lineage>
</organism>
<comment type="caution">
    <text evidence="1">The sequence shown here is derived from an EMBL/GenBank/DDBJ whole genome shotgun (WGS) entry which is preliminary data.</text>
</comment>
<evidence type="ECO:0000313" key="2">
    <source>
        <dbReference type="Proteomes" id="UP001469553"/>
    </source>
</evidence>
<accession>A0ABV0ZKD4</accession>
<dbReference type="EMBL" id="JAHRIP010065995">
    <property type="protein sequence ID" value="MEQ2306035.1"/>
    <property type="molecule type" value="Genomic_DNA"/>
</dbReference>
<reference evidence="1 2" key="1">
    <citation type="submission" date="2021-06" db="EMBL/GenBank/DDBJ databases">
        <authorList>
            <person name="Palmer J.M."/>
        </authorList>
    </citation>
    <scope>NUCLEOTIDE SEQUENCE [LARGE SCALE GENOMIC DNA]</scope>
    <source>
        <strain evidence="1 2">AS_MEX2019</strain>
        <tissue evidence="1">Muscle</tissue>
    </source>
</reference>
<sequence>MFTAPFTDFHSEGTMFCSSVPVIHDPGRWAGRFSSLESGRSLSCLPTSCSSGLMGITGIKGRIGSCQRFPLSRKVRLQNVEPNPAPGNLLNCFLCRINKVFESKRMRAACLRPSEFFLFCEFFAQDFIDVVAMATNRVKNIRYPVEIKCINV</sequence>
<gene>
    <name evidence="1" type="ORF">AMECASPLE_003925</name>
</gene>
<dbReference type="Proteomes" id="UP001469553">
    <property type="component" value="Unassembled WGS sequence"/>
</dbReference>
<proteinExistence type="predicted"/>
<evidence type="ECO:0000313" key="1">
    <source>
        <dbReference type="EMBL" id="MEQ2306035.1"/>
    </source>
</evidence>
<protein>
    <submittedName>
        <fullName evidence="1">Uncharacterized protein</fullName>
    </submittedName>
</protein>
<keyword evidence="2" id="KW-1185">Reference proteome</keyword>
<name>A0ABV0ZKD4_9TELE</name>